<reference evidence="18 19" key="1">
    <citation type="submission" date="2019-02" db="EMBL/GenBank/DDBJ databases">
        <title>Aquabacterium sp. strain KMB7.</title>
        <authorList>
            <person name="Chen W.-M."/>
        </authorList>
    </citation>
    <scope>NUCLEOTIDE SEQUENCE [LARGE SCALE GENOMIC DNA]</scope>
    <source>
        <strain evidence="18 19">KMB7</strain>
    </source>
</reference>
<evidence type="ECO:0000256" key="3">
    <source>
        <dbReference type="ARBA" id="ARBA00022475"/>
    </source>
</evidence>
<feature type="domain" description="CBS" evidence="16">
    <location>
        <begin position="286"/>
        <end position="346"/>
    </location>
</feature>
<keyword evidence="19" id="KW-1185">Reference proteome</keyword>
<dbReference type="RefSeq" id="WP_130968901.1">
    <property type="nucleotide sequence ID" value="NZ_SIXI01000006.1"/>
</dbReference>
<dbReference type="CDD" id="cd04590">
    <property type="entry name" value="CBS_pair_CorC_HlyC_assoc"/>
    <property type="match status" value="1"/>
</dbReference>
<evidence type="ECO:0000313" key="19">
    <source>
        <dbReference type="Proteomes" id="UP000292120"/>
    </source>
</evidence>
<comment type="function">
    <text evidence="10">Involved in cadaverine and putrescine tolerance in stationary phase. May facilitate the efflux of both cadaverine and putrescine from the cytoplasm, reducing potentially toxic levels under certain stress conditions.</text>
</comment>
<dbReference type="GO" id="GO:0005886">
    <property type="term" value="C:plasma membrane"/>
    <property type="evidence" value="ECO:0007669"/>
    <property type="project" value="UniProtKB-SubCell"/>
</dbReference>
<evidence type="ECO:0000256" key="6">
    <source>
        <dbReference type="ARBA" id="ARBA00022737"/>
    </source>
</evidence>
<keyword evidence="5 14" id="KW-0812">Transmembrane</keyword>
<dbReference type="Pfam" id="PF03471">
    <property type="entry name" value="CorC_HlyC"/>
    <property type="match status" value="1"/>
</dbReference>
<dbReference type="Pfam" id="PF00571">
    <property type="entry name" value="CBS"/>
    <property type="match status" value="1"/>
</dbReference>
<organism evidence="18 19">
    <name type="scientific">Aquabacterium lacunae</name>
    <dbReference type="NCBI Taxonomy" id="2528630"/>
    <lineage>
        <taxon>Bacteria</taxon>
        <taxon>Pseudomonadati</taxon>
        <taxon>Pseudomonadota</taxon>
        <taxon>Betaproteobacteria</taxon>
        <taxon>Burkholderiales</taxon>
        <taxon>Aquabacterium</taxon>
    </lineage>
</organism>
<dbReference type="Gene3D" id="3.30.465.10">
    <property type="match status" value="1"/>
</dbReference>
<dbReference type="InterPro" id="IPR044751">
    <property type="entry name" value="Ion_transp-like_CBS"/>
</dbReference>
<evidence type="ECO:0000256" key="9">
    <source>
        <dbReference type="ARBA" id="ARBA00023136"/>
    </source>
</evidence>
<keyword evidence="8 13" id="KW-0129">CBS domain</keyword>
<keyword evidence="9 14" id="KW-0472">Membrane</keyword>
<dbReference type="InterPro" id="IPR005170">
    <property type="entry name" value="Transptr-assoc_dom"/>
</dbReference>
<evidence type="ECO:0000256" key="2">
    <source>
        <dbReference type="ARBA" id="ARBA00022448"/>
    </source>
</evidence>
<name>A0A4Q9GWK8_9BURK</name>
<accession>A0A4Q9GWK8</accession>
<evidence type="ECO:0000259" key="17">
    <source>
        <dbReference type="PROSITE" id="PS51846"/>
    </source>
</evidence>
<dbReference type="PANTHER" id="PTHR22777:SF16">
    <property type="entry name" value="POLYAMINE EXPORT PROTEIN"/>
    <property type="match status" value="1"/>
</dbReference>
<dbReference type="Pfam" id="PF01595">
    <property type="entry name" value="CNNM"/>
    <property type="match status" value="1"/>
</dbReference>
<keyword evidence="4" id="KW-0997">Cell inner membrane</keyword>
<comment type="caution">
    <text evidence="18">The sequence shown here is derived from an EMBL/GenBank/DDBJ whole genome shotgun (WGS) entry which is preliminary data.</text>
</comment>
<feature type="transmembrane region" description="Helical" evidence="15">
    <location>
        <begin position="103"/>
        <end position="124"/>
    </location>
</feature>
<dbReference type="InterPro" id="IPR016169">
    <property type="entry name" value="FAD-bd_PCMH_sub2"/>
</dbReference>
<evidence type="ECO:0000256" key="4">
    <source>
        <dbReference type="ARBA" id="ARBA00022519"/>
    </source>
</evidence>
<dbReference type="EMBL" id="SIXI01000006">
    <property type="protein sequence ID" value="TBO28810.1"/>
    <property type="molecule type" value="Genomic_DNA"/>
</dbReference>
<dbReference type="AlphaFoldDB" id="A0A4Q9GWK8"/>
<evidence type="ECO:0000256" key="10">
    <source>
        <dbReference type="ARBA" id="ARBA00037177"/>
    </source>
</evidence>
<evidence type="ECO:0000259" key="16">
    <source>
        <dbReference type="PROSITE" id="PS51371"/>
    </source>
</evidence>
<evidence type="ECO:0000256" key="15">
    <source>
        <dbReference type="SAM" id="Phobius"/>
    </source>
</evidence>
<evidence type="ECO:0000256" key="1">
    <source>
        <dbReference type="ARBA" id="ARBA00004429"/>
    </source>
</evidence>
<dbReference type="OrthoDB" id="9797674at2"/>
<protein>
    <recommendedName>
        <fullName evidence="12">Polyamine export protein</fullName>
    </recommendedName>
</protein>
<comment type="similarity">
    <text evidence="11">Belongs to the UPF0053 family. PaeA subfamily.</text>
</comment>
<gene>
    <name evidence="18" type="ORF">EYS42_14465</name>
</gene>
<evidence type="ECO:0000256" key="7">
    <source>
        <dbReference type="ARBA" id="ARBA00022989"/>
    </source>
</evidence>
<evidence type="ECO:0000256" key="11">
    <source>
        <dbReference type="ARBA" id="ARBA00038280"/>
    </source>
</evidence>
<feature type="domain" description="CNNM transmembrane" evidence="17">
    <location>
        <begin position="1"/>
        <end position="201"/>
    </location>
</feature>
<dbReference type="SMART" id="SM01091">
    <property type="entry name" value="CorC_HlyC"/>
    <property type="match status" value="1"/>
</dbReference>
<evidence type="ECO:0000256" key="13">
    <source>
        <dbReference type="PROSITE-ProRule" id="PRU00703"/>
    </source>
</evidence>
<evidence type="ECO:0000313" key="18">
    <source>
        <dbReference type="EMBL" id="TBO28810.1"/>
    </source>
</evidence>
<dbReference type="Gene3D" id="3.10.580.10">
    <property type="entry name" value="CBS-domain"/>
    <property type="match status" value="1"/>
</dbReference>
<dbReference type="InterPro" id="IPR000644">
    <property type="entry name" value="CBS_dom"/>
</dbReference>
<dbReference type="SUPFAM" id="SSF54631">
    <property type="entry name" value="CBS-domain pair"/>
    <property type="match status" value="1"/>
</dbReference>
<dbReference type="PROSITE" id="PS51371">
    <property type="entry name" value="CBS"/>
    <property type="match status" value="1"/>
</dbReference>
<dbReference type="Proteomes" id="UP000292120">
    <property type="component" value="Unassembled WGS sequence"/>
</dbReference>
<dbReference type="PROSITE" id="PS51846">
    <property type="entry name" value="CNNM"/>
    <property type="match status" value="1"/>
</dbReference>
<feature type="transmembrane region" description="Helical" evidence="15">
    <location>
        <begin position="136"/>
        <end position="158"/>
    </location>
</feature>
<evidence type="ECO:0000256" key="14">
    <source>
        <dbReference type="PROSITE-ProRule" id="PRU01193"/>
    </source>
</evidence>
<proteinExistence type="inferred from homology"/>
<comment type="subcellular location">
    <subcellularLocation>
        <location evidence="1">Cell inner membrane</location>
        <topology evidence="1">Multi-pass membrane protein</topology>
    </subcellularLocation>
</comment>
<dbReference type="GO" id="GO:0050660">
    <property type="term" value="F:flavin adenine dinucleotide binding"/>
    <property type="evidence" value="ECO:0007669"/>
    <property type="project" value="InterPro"/>
</dbReference>
<evidence type="ECO:0000256" key="12">
    <source>
        <dbReference type="ARBA" id="ARBA00039818"/>
    </source>
</evidence>
<dbReference type="InterPro" id="IPR002550">
    <property type="entry name" value="CNNM"/>
</dbReference>
<keyword evidence="3" id="KW-1003">Cell membrane</keyword>
<dbReference type="SUPFAM" id="SSF56176">
    <property type="entry name" value="FAD-binding/transporter-associated domain-like"/>
    <property type="match status" value="1"/>
</dbReference>
<keyword evidence="7 14" id="KW-1133">Transmembrane helix</keyword>
<dbReference type="PANTHER" id="PTHR22777">
    <property type="entry name" value="HEMOLYSIN-RELATED"/>
    <property type="match status" value="1"/>
</dbReference>
<keyword evidence="6" id="KW-0677">Repeat</keyword>
<dbReference type="InterPro" id="IPR046342">
    <property type="entry name" value="CBS_dom_sf"/>
</dbReference>
<keyword evidence="2" id="KW-0813">Transport</keyword>
<evidence type="ECO:0000256" key="5">
    <source>
        <dbReference type="ARBA" id="ARBA00022692"/>
    </source>
</evidence>
<dbReference type="InterPro" id="IPR036318">
    <property type="entry name" value="FAD-bd_PCMH-like_sf"/>
</dbReference>
<sequence length="436" mass="48377">MPSSADSLLIIALLVALSALFSMAEMSVAASRRLKLRQLLDQGDRRAQEVIKVQDEPGDFFTVIQIGQNTVAILAGLVGEDAFAPAVSELMTWLQLPPDTARTVAGVVSFLMVTSVFILLSDLLPKRVGMTAPERVALYVVGPMRYLATVFKPVVWLFKRITDLLCTVLGLPERRDDRVTPDDILAMAQAGADAGVLARPEHEVIENVIELDTRVVTSSMTARDHVVHFLIDDSEVLIRARIDQYPHSTYLVCEGSIDHVLGYVDSKNLLRRLLNNEPISLKAEGLVQKVLMVPDRLTLSEVLAQFRQAHEDFAVIVNEYGLVVGIITINDVMNTVMGQLVSPLDEEQIVQRDADSWLIDGMTPIPDVLRALSLDDLPDSTEYETLAGFLMVSLRRVPRRTDAVEWGGYRFEVMDVDAHKIDQVMVTRVQPRPAEA</sequence>
<evidence type="ECO:0000256" key="8">
    <source>
        <dbReference type="ARBA" id="ARBA00023122"/>
    </source>
</evidence>